<proteinExistence type="predicted"/>
<evidence type="ECO:0000259" key="2">
    <source>
        <dbReference type="Pfam" id="PF22725"/>
    </source>
</evidence>
<dbReference type="Pfam" id="PF01408">
    <property type="entry name" value="GFO_IDH_MocA"/>
    <property type="match status" value="1"/>
</dbReference>
<dbReference type="EMBL" id="PETL01000233">
    <property type="protein sequence ID" value="PIV63909.1"/>
    <property type="molecule type" value="Genomic_DNA"/>
</dbReference>
<dbReference type="Gene3D" id="3.40.50.720">
    <property type="entry name" value="NAD(P)-binding Rossmann-like Domain"/>
    <property type="match status" value="1"/>
</dbReference>
<dbReference type="PANTHER" id="PTHR43249:SF1">
    <property type="entry name" value="D-GLUCOSIDE 3-DEHYDROGENASE"/>
    <property type="match status" value="1"/>
</dbReference>
<dbReference type="AlphaFoldDB" id="A0A2M7E858"/>
<dbReference type="SUPFAM" id="SSF55347">
    <property type="entry name" value="Glyceraldehyde-3-phosphate dehydrogenase-like, C-terminal domain"/>
    <property type="match status" value="1"/>
</dbReference>
<dbReference type="InterPro" id="IPR052515">
    <property type="entry name" value="Gfo/Idh/MocA_Oxidoreductase"/>
</dbReference>
<dbReference type="Pfam" id="PF22725">
    <property type="entry name" value="GFO_IDH_MocA_C3"/>
    <property type="match status" value="1"/>
</dbReference>
<feature type="domain" description="GFO/IDH/MocA-like oxidoreductase" evidence="2">
    <location>
        <begin position="130"/>
        <end position="252"/>
    </location>
</feature>
<dbReference type="InterPro" id="IPR000683">
    <property type="entry name" value="Gfo/Idh/MocA-like_OxRdtase_N"/>
</dbReference>
<sequence>MVNWGVIGAGGIARRRTIPEGIIPAENSKLAAVMDTDKKAAQEVAEKYQAKAYFREKDLVRDSNVDAVYIATPVYLHAKQTIMALEAGKNVLCEKPMALTISDCEKMIKTAEKYKKKLGIGYFMRFHAYHQKFKEMVKKGDLGKIVLLRGQLSCWYPKIEGAWRQSPKLGGGGSLIDMGNHCLDTLECILDSRVKEVSCFTGSLVQDYPVEDSALLSVRFENGALGVVDTFFSIPDNSSKNRLEIYGSRGSILAEGTIGQLATGEAIAYLEKETKTYEAEQKREESAAEEIKPFLINGYKAEIEAFAEAIEKDTEPPISGEDGLWSQKIVLAAYQSARTGKRITVK</sequence>
<gene>
    <name evidence="3" type="ORF">COS11_04930</name>
</gene>
<dbReference type="InterPro" id="IPR036291">
    <property type="entry name" value="NAD(P)-bd_dom_sf"/>
</dbReference>
<protein>
    <recommendedName>
        <fullName evidence="5">Gfo/Idh/MocA family oxidoreductase</fullName>
    </recommendedName>
</protein>
<dbReference type="SUPFAM" id="SSF51735">
    <property type="entry name" value="NAD(P)-binding Rossmann-fold domains"/>
    <property type="match status" value="1"/>
</dbReference>
<evidence type="ECO:0000259" key="1">
    <source>
        <dbReference type="Pfam" id="PF01408"/>
    </source>
</evidence>
<reference evidence="4" key="1">
    <citation type="submission" date="2017-09" db="EMBL/GenBank/DDBJ databases">
        <title>Depth-based differentiation of microbial function through sediment-hosted aquifers and enrichment of novel symbionts in the deep terrestrial subsurface.</title>
        <authorList>
            <person name="Probst A.J."/>
            <person name="Ladd B."/>
            <person name="Jarett J.K."/>
            <person name="Geller-Mcgrath D.E."/>
            <person name="Sieber C.M.K."/>
            <person name="Emerson J.B."/>
            <person name="Anantharaman K."/>
            <person name="Thomas B.C."/>
            <person name="Malmstrom R."/>
            <person name="Stieglmeier M."/>
            <person name="Klingl A."/>
            <person name="Woyke T."/>
            <person name="Ryan C.M."/>
            <person name="Banfield J.F."/>
        </authorList>
    </citation>
    <scope>NUCLEOTIDE SEQUENCE [LARGE SCALE GENOMIC DNA]</scope>
</reference>
<evidence type="ECO:0000313" key="3">
    <source>
        <dbReference type="EMBL" id="PIV63909.1"/>
    </source>
</evidence>
<dbReference type="Proteomes" id="UP000228886">
    <property type="component" value="Unassembled WGS sequence"/>
</dbReference>
<dbReference type="Gene3D" id="3.30.360.10">
    <property type="entry name" value="Dihydrodipicolinate Reductase, domain 2"/>
    <property type="match status" value="1"/>
</dbReference>
<feature type="domain" description="Gfo/Idh/MocA-like oxidoreductase N-terminal" evidence="1">
    <location>
        <begin position="2"/>
        <end position="122"/>
    </location>
</feature>
<accession>A0A2M7E858</accession>
<dbReference type="PANTHER" id="PTHR43249">
    <property type="entry name" value="UDP-N-ACETYL-2-AMINO-2-DEOXY-D-GLUCURONATE OXIDASE"/>
    <property type="match status" value="1"/>
</dbReference>
<organism evidence="3 4">
    <name type="scientific">bacterium (Candidatus Ratteibacteria) CG01_land_8_20_14_3_00_40_19</name>
    <dbReference type="NCBI Taxonomy" id="2014290"/>
    <lineage>
        <taxon>Bacteria</taxon>
        <taxon>Candidatus Ratteibacteria</taxon>
    </lineage>
</organism>
<dbReference type="InterPro" id="IPR055170">
    <property type="entry name" value="GFO_IDH_MocA-like_dom"/>
</dbReference>
<evidence type="ECO:0000313" key="4">
    <source>
        <dbReference type="Proteomes" id="UP000228886"/>
    </source>
</evidence>
<name>A0A2M7E858_9BACT</name>
<dbReference type="GO" id="GO:0000166">
    <property type="term" value="F:nucleotide binding"/>
    <property type="evidence" value="ECO:0007669"/>
    <property type="project" value="InterPro"/>
</dbReference>
<evidence type="ECO:0008006" key="5">
    <source>
        <dbReference type="Google" id="ProtNLM"/>
    </source>
</evidence>
<comment type="caution">
    <text evidence="3">The sequence shown here is derived from an EMBL/GenBank/DDBJ whole genome shotgun (WGS) entry which is preliminary data.</text>
</comment>